<evidence type="ECO:0000256" key="1">
    <source>
        <dbReference type="ARBA" id="ARBA00004141"/>
    </source>
</evidence>
<sequence>MIIDIVVGLVVLASALISFMRGLIREVLTIAGVLGGGMAAVFFGPSLVPTVRTWFGVTDGEDSKKLFDMIPMEIVADITTYGVIFILVVIILSVISHFVSGAAKAVGLGPVDRTLGVFFGVARALIILGLLYLPFHLNMKQEAKDEYLKDSQTLYIIEKVSAAMADYLPDSDKVEKGAKDTANDLIKKKLEEQDLLGGGKKESAKEPEAKLTIVPLSDDKKETEKKSGEGYDDKQRQKLDQLFTEPATNE</sequence>
<organism evidence="7 8">
    <name type="scientific">Micavibrio aeruginosavorus</name>
    <dbReference type="NCBI Taxonomy" id="349221"/>
    <lineage>
        <taxon>Bacteria</taxon>
        <taxon>Pseudomonadati</taxon>
        <taxon>Bdellovibrionota</taxon>
        <taxon>Bdellovibrionia</taxon>
        <taxon>Bdellovibrionales</taxon>
        <taxon>Pseudobdellovibrionaceae</taxon>
        <taxon>Micavibrio</taxon>
    </lineage>
</organism>
<feature type="transmembrane region" description="Helical" evidence="6">
    <location>
        <begin position="30"/>
        <end position="48"/>
    </location>
</feature>
<keyword evidence="3 6" id="KW-1133">Transmembrane helix</keyword>
<dbReference type="AlphaFoldDB" id="A0A2W5MXB4"/>
<name>A0A2W5MXB4_9BACT</name>
<evidence type="ECO:0000313" key="7">
    <source>
        <dbReference type="EMBL" id="PZQ44978.1"/>
    </source>
</evidence>
<evidence type="ECO:0000256" key="2">
    <source>
        <dbReference type="ARBA" id="ARBA00022692"/>
    </source>
</evidence>
<keyword evidence="2 6" id="KW-0812">Transmembrane</keyword>
<feature type="compositionally biased region" description="Basic and acidic residues" evidence="5">
    <location>
        <begin position="217"/>
        <end position="239"/>
    </location>
</feature>
<proteinExistence type="predicted"/>
<keyword evidence="4 6" id="KW-0472">Membrane</keyword>
<dbReference type="PANTHER" id="PTHR36926:SF1">
    <property type="entry name" value="COLICIN V PRODUCTION PROTEIN"/>
    <property type="match status" value="1"/>
</dbReference>
<evidence type="ECO:0000313" key="8">
    <source>
        <dbReference type="Proteomes" id="UP000249417"/>
    </source>
</evidence>
<reference evidence="7 8" key="1">
    <citation type="submission" date="2017-08" db="EMBL/GenBank/DDBJ databases">
        <title>Infants hospitalized years apart are colonized by the same room-sourced microbial strains.</title>
        <authorList>
            <person name="Brooks B."/>
            <person name="Olm M.R."/>
            <person name="Firek B.A."/>
            <person name="Baker R."/>
            <person name="Thomas B.C."/>
            <person name="Morowitz M.J."/>
            <person name="Banfield J.F."/>
        </authorList>
    </citation>
    <scope>NUCLEOTIDE SEQUENCE [LARGE SCALE GENOMIC DNA]</scope>
    <source>
        <strain evidence="7">S2_005_002_R2_29</strain>
    </source>
</reference>
<evidence type="ECO:0000256" key="5">
    <source>
        <dbReference type="SAM" id="MobiDB-lite"/>
    </source>
</evidence>
<evidence type="ECO:0000256" key="4">
    <source>
        <dbReference type="ARBA" id="ARBA00023136"/>
    </source>
</evidence>
<feature type="transmembrane region" description="Helical" evidence="6">
    <location>
        <begin position="74"/>
        <end position="95"/>
    </location>
</feature>
<feature type="region of interest" description="Disordered" evidence="5">
    <location>
        <begin position="196"/>
        <end position="250"/>
    </location>
</feature>
<dbReference type="GO" id="GO:0009403">
    <property type="term" value="P:toxin biosynthetic process"/>
    <property type="evidence" value="ECO:0007669"/>
    <property type="project" value="InterPro"/>
</dbReference>
<comment type="caution">
    <text evidence="7">The sequence shown here is derived from an EMBL/GenBank/DDBJ whole genome shotgun (WGS) entry which is preliminary data.</text>
</comment>
<feature type="compositionally biased region" description="Basic and acidic residues" evidence="5">
    <location>
        <begin position="199"/>
        <end position="209"/>
    </location>
</feature>
<dbReference type="InterPro" id="IPR003825">
    <property type="entry name" value="Colicin-V_CvpA"/>
</dbReference>
<dbReference type="EMBL" id="QFQB01000069">
    <property type="protein sequence ID" value="PZQ44978.1"/>
    <property type="molecule type" value="Genomic_DNA"/>
</dbReference>
<dbReference type="Proteomes" id="UP000249417">
    <property type="component" value="Unassembled WGS sequence"/>
</dbReference>
<accession>A0A2W5MXB4</accession>
<dbReference type="Pfam" id="PF02674">
    <property type="entry name" value="Colicin_V"/>
    <property type="match status" value="1"/>
</dbReference>
<dbReference type="PANTHER" id="PTHR36926">
    <property type="entry name" value="COLICIN V PRODUCTION PROTEIN"/>
    <property type="match status" value="1"/>
</dbReference>
<feature type="transmembrane region" description="Helical" evidence="6">
    <location>
        <begin position="5"/>
        <end position="24"/>
    </location>
</feature>
<gene>
    <name evidence="7" type="ORF">DI551_08865</name>
</gene>
<feature type="transmembrane region" description="Helical" evidence="6">
    <location>
        <begin position="115"/>
        <end position="135"/>
    </location>
</feature>
<comment type="subcellular location">
    <subcellularLocation>
        <location evidence="1">Membrane</location>
        <topology evidence="1">Multi-pass membrane protein</topology>
    </subcellularLocation>
</comment>
<protein>
    <submittedName>
        <fullName evidence="7">Colicin V production family protein</fullName>
    </submittedName>
</protein>
<dbReference type="GO" id="GO:0016020">
    <property type="term" value="C:membrane"/>
    <property type="evidence" value="ECO:0007669"/>
    <property type="project" value="UniProtKB-SubCell"/>
</dbReference>
<dbReference type="InterPro" id="IPR052719">
    <property type="entry name" value="CvpA-like"/>
</dbReference>
<evidence type="ECO:0000256" key="3">
    <source>
        <dbReference type="ARBA" id="ARBA00022989"/>
    </source>
</evidence>
<evidence type="ECO:0000256" key="6">
    <source>
        <dbReference type="SAM" id="Phobius"/>
    </source>
</evidence>